<evidence type="ECO:0000256" key="3">
    <source>
        <dbReference type="SAM" id="SignalP"/>
    </source>
</evidence>
<dbReference type="GO" id="GO:0016020">
    <property type="term" value="C:membrane"/>
    <property type="evidence" value="ECO:0007669"/>
    <property type="project" value="UniProtKB-SubCell"/>
</dbReference>
<sequence>MITSNPFILSLCLLTLIAHSSSSNIGCPKCGTIDVPYPLSTHDNCGNQKYKVYCNITTGLEFISATGINYKIISIDSKSHRLVLRPPVIQKDTCESSDLHAGGFRLEDESRFNISSRNTVMLFNCSNNILLSPLDCSTSSICRQFEKVESVCVGLLCCSYLKDSSMTNHQIRVRVDGCTSYTSMVDMKPSAPIDSWNFGIELQWLAPFLEL</sequence>
<evidence type="ECO:0000256" key="1">
    <source>
        <dbReference type="ARBA" id="ARBA00004167"/>
    </source>
</evidence>
<dbReference type="EMBL" id="JBCNJP010000008">
    <property type="protein sequence ID" value="KAK9073901.1"/>
    <property type="molecule type" value="Genomic_DNA"/>
</dbReference>
<protein>
    <recommendedName>
        <fullName evidence="4">Wall-associated receptor kinase galacturonan-binding domain-containing protein</fullName>
    </recommendedName>
</protein>
<dbReference type="Proteomes" id="UP001408789">
    <property type="component" value="Unassembled WGS sequence"/>
</dbReference>
<dbReference type="PANTHER" id="PTHR33355">
    <property type="entry name" value="WALL-ASSOCIATED RECEPTOR KINASE CARBOXY-TERMINAL PROTEIN-RELATED"/>
    <property type="match status" value="1"/>
</dbReference>
<organism evidence="5 6">
    <name type="scientific">Deinandra increscens subsp. villosa</name>
    <dbReference type="NCBI Taxonomy" id="3103831"/>
    <lineage>
        <taxon>Eukaryota</taxon>
        <taxon>Viridiplantae</taxon>
        <taxon>Streptophyta</taxon>
        <taxon>Embryophyta</taxon>
        <taxon>Tracheophyta</taxon>
        <taxon>Spermatophyta</taxon>
        <taxon>Magnoliopsida</taxon>
        <taxon>eudicotyledons</taxon>
        <taxon>Gunneridae</taxon>
        <taxon>Pentapetalae</taxon>
        <taxon>asterids</taxon>
        <taxon>campanulids</taxon>
        <taxon>Asterales</taxon>
        <taxon>Asteraceae</taxon>
        <taxon>Asteroideae</taxon>
        <taxon>Heliantheae alliance</taxon>
        <taxon>Madieae</taxon>
        <taxon>Madiinae</taxon>
        <taxon>Deinandra</taxon>
    </lineage>
</organism>
<dbReference type="GO" id="GO:0030247">
    <property type="term" value="F:polysaccharide binding"/>
    <property type="evidence" value="ECO:0007669"/>
    <property type="project" value="InterPro"/>
</dbReference>
<dbReference type="AlphaFoldDB" id="A0AAP0DEY4"/>
<comment type="caution">
    <text evidence="5">The sequence shown here is derived from an EMBL/GenBank/DDBJ whole genome shotgun (WGS) entry which is preliminary data.</text>
</comment>
<dbReference type="Pfam" id="PF13947">
    <property type="entry name" value="GUB_WAK_bind"/>
    <property type="match status" value="1"/>
</dbReference>
<proteinExistence type="predicted"/>
<evidence type="ECO:0000256" key="2">
    <source>
        <dbReference type="ARBA" id="ARBA00022729"/>
    </source>
</evidence>
<dbReference type="PANTHER" id="PTHR33355:SF14">
    <property type="entry name" value="WALL-ASSOCIATED RECEPTOR KINASE GALACTURONAN-BINDING DOMAIN-CONTAINING PROTEIN"/>
    <property type="match status" value="1"/>
</dbReference>
<name>A0AAP0DEY4_9ASTR</name>
<feature type="domain" description="Wall-associated receptor kinase galacturonan-binding" evidence="4">
    <location>
        <begin position="27"/>
        <end position="83"/>
    </location>
</feature>
<gene>
    <name evidence="5" type="ORF">SSX86_006495</name>
</gene>
<feature type="chain" id="PRO_5042896322" description="Wall-associated receptor kinase galacturonan-binding domain-containing protein" evidence="3">
    <location>
        <begin position="23"/>
        <end position="211"/>
    </location>
</feature>
<feature type="signal peptide" evidence="3">
    <location>
        <begin position="1"/>
        <end position="22"/>
    </location>
</feature>
<comment type="subcellular location">
    <subcellularLocation>
        <location evidence="1">Membrane</location>
        <topology evidence="1">Single-pass membrane protein</topology>
    </subcellularLocation>
</comment>
<keyword evidence="2 3" id="KW-0732">Signal</keyword>
<evidence type="ECO:0000313" key="5">
    <source>
        <dbReference type="EMBL" id="KAK9073901.1"/>
    </source>
</evidence>
<keyword evidence="6" id="KW-1185">Reference proteome</keyword>
<reference evidence="5 6" key="1">
    <citation type="submission" date="2024-04" db="EMBL/GenBank/DDBJ databases">
        <title>The reference genome of an endangered Asteraceae, Deinandra increscens subsp. villosa, native to the Central Coast of California.</title>
        <authorList>
            <person name="Guilliams M."/>
            <person name="Hasenstab-Lehman K."/>
            <person name="Meyer R."/>
            <person name="Mcevoy S."/>
        </authorList>
    </citation>
    <scope>NUCLEOTIDE SEQUENCE [LARGE SCALE GENOMIC DNA]</scope>
    <source>
        <tissue evidence="5">Leaf</tissue>
    </source>
</reference>
<accession>A0AAP0DEY4</accession>
<dbReference type="InterPro" id="IPR025287">
    <property type="entry name" value="WAK_GUB"/>
</dbReference>
<evidence type="ECO:0000259" key="4">
    <source>
        <dbReference type="Pfam" id="PF13947"/>
    </source>
</evidence>
<evidence type="ECO:0000313" key="6">
    <source>
        <dbReference type="Proteomes" id="UP001408789"/>
    </source>
</evidence>